<accession>A0A3A6WKB7</accession>
<evidence type="ECO:0000259" key="1">
    <source>
        <dbReference type="Pfam" id="PF21703"/>
    </source>
</evidence>
<proteinExistence type="predicted"/>
<evidence type="ECO:0000313" key="2">
    <source>
        <dbReference type="EMBL" id="RJY49970.1"/>
    </source>
</evidence>
<dbReference type="AlphaFoldDB" id="A0A3A6WKB7"/>
<dbReference type="Pfam" id="PF21703">
    <property type="entry name" value="Gp10A-like"/>
    <property type="match status" value="1"/>
</dbReference>
<sequence length="326" mass="34687">MAGVTNYQQQGAKQNTGDQLALFLKVFSGEVLTAFTRASKVMNNHMIKTIDSGKSTSFPVMGRGKAHYLPAGSNLDDLREAIPHNEVVINIDGLLTSDVLITDIFEAMNHYDVRGEYAKQLGEALAIAADGATVAEIAKLVKANTENITGLGKGIVVEKTITGGAGINYETGKAVIDGLLEMKAKWTTQYVPEEERFAYITPEVESAIITSKDAINRDYGAVASIVDGNIDKLCGFKIIAVPHLKAGGADKTGMLGTSPEGHEFPTDYAGALAVCAHRTAVATVKLKDLQLEHARRPELQADMIIAKNAVGHGGLRPEASGIILAK</sequence>
<dbReference type="Proteomes" id="UP000277803">
    <property type="component" value="Unassembled WGS sequence"/>
</dbReference>
<feature type="domain" description="Capsid Gp10A/Gp10B-like" evidence="1">
    <location>
        <begin position="57"/>
        <end position="323"/>
    </location>
</feature>
<protein>
    <submittedName>
        <fullName evidence="2">Phage capsid protein</fullName>
    </submittedName>
</protein>
<dbReference type="RefSeq" id="WP_119982867.1">
    <property type="nucleotide sequence ID" value="NZ_QXZZ01000036.1"/>
</dbReference>
<dbReference type="EMBL" id="QXZZ01000036">
    <property type="protein sequence ID" value="RJY49970.1"/>
    <property type="molecule type" value="Genomic_DNA"/>
</dbReference>
<dbReference type="InterPro" id="IPR049301">
    <property type="entry name" value="Capsid_Gp10A/Gp10B-like_dom"/>
</dbReference>
<organism evidence="2 3">
    <name type="scientific">Veillonella atypica</name>
    <dbReference type="NCBI Taxonomy" id="39777"/>
    <lineage>
        <taxon>Bacteria</taxon>
        <taxon>Bacillati</taxon>
        <taxon>Bacillota</taxon>
        <taxon>Negativicutes</taxon>
        <taxon>Veillonellales</taxon>
        <taxon>Veillonellaceae</taxon>
        <taxon>Veillonella</taxon>
    </lineage>
</organism>
<comment type="caution">
    <text evidence="2">The sequence shown here is derived from an EMBL/GenBank/DDBJ whole genome shotgun (WGS) entry which is preliminary data.</text>
</comment>
<gene>
    <name evidence="2" type="ORF">D2965_08370</name>
</gene>
<reference evidence="2 3" key="1">
    <citation type="submission" date="2018-09" db="EMBL/GenBank/DDBJ databases">
        <title>Genome sequence of Veillonella atypica isolated from periodontal Korean patients.</title>
        <authorList>
            <person name="Lee J.-H."/>
            <person name="Moon J.-H."/>
            <person name="Shin S.-Y."/>
        </authorList>
    </citation>
    <scope>NUCLEOTIDE SEQUENCE [LARGE SCALE GENOMIC DNA]</scope>
    <source>
        <strain evidence="2 3">KHUD_V1</strain>
    </source>
</reference>
<name>A0A3A6WKB7_9FIRM</name>
<evidence type="ECO:0000313" key="3">
    <source>
        <dbReference type="Proteomes" id="UP000277803"/>
    </source>
</evidence>